<proteinExistence type="predicted"/>
<protein>
    <submittedName>
        <fullName evidence="2">Uncharacterized protein</fullName>
    </submittedName>
</protein>
<organism evidence="2 3">
    <name type="scientific">Bondarzewia mesenterica</name>
    <dbReference type="NCBI Taxonomy" id="1095465"/>
    <lineage>
        <taxon>Eukaryota</taxon>
        <taxon>Fungi</taxon>
        <taxon>Dikarya</taxon>
        <taxon>Basidiomycota</taxon>
        <taxon>Agaricomycotina</taxon>
        <taxon>Agaricomycetes</taxon>
        <taxon>Russulales</taxon>
        <taxon>Bondarzewiaceae</taxon>
        <taxon>Bondarzewia</taxon>
    </lineage>
</organism>
<accession>A0A4S4LQN0</accession>
<feature type="compositionally biased region" description="Basic and acidic residues" evidence="1">
    <location>
        <begin position="191"/>
        <end position="221"/>
    </location>
</feature>
<evidence type="ECO:0000256" key="1">
    <source>
        <dbReference type="SAM" id="MobiDB-lite"/>
    </source>
</evidence>
<gene>
    <name evidence="2" type="ORF">EW146_g5710</name>
</gene>
<feature type="compositionally biased region" description="Low complexity" evidence="1">
    <location>
        <begin position="263"/>
        <end position="272"/>
    </location>
</feature>
<feature type="region of interest" description="Disordered" evidence="1">
    <location>
        <begin position="94"/>
        <end position="113"/>
    </location>
</feature>
<reference evidence="2 3" key="1">
    <citation type="submission" date="2019-02" db="EMBL/GenBank/DDBJ databases">
        <title>Genome sequencing of the rare red list fungi Bondarzewia mesenterica.</title>
        <authorList>
            <person name="Buettner E."/>
            <person name="Kellner H."/>
        </authorList>
    </citation>
    <scope>NUCLEOTIDE SEQUENCE [LARGE SCALE GENOMIC DNA]</scope>
    <source>
        <strain evidence="2 3">DSM 108281</strain>
    </source>
</reference>
<dbReference type="AlphaFoldDB" id="A0A4S4LQN0"/>
<sequence length="376" mass="42121">MKTLKKQAQKPSCPECRRLFTEKDVRRVFLTVTQAGGDAGPSSQADAEPNEALIRHAQHICDSLCGLDVLGDPNRMQEIQEEIRSVAEAIKAESAVGDAARPGGAAPRLREETDRKLRKNQELLEAAYEDMEHTNRRASDRKSRLRELEDENAELRSTHEVLKEDVRRFHEDKRWYTGQLDKLKQVEKKQKADLRGLQEKNKQQASEIRRLELNAPKHEEESLVILSPDYDDPPRLFFADLQDQGGGPSQPRKRRKLHPSDSPPASSAPSSPTQTSIPYFSSPRSPTPLTPTCTTSSSPRADISPPANSSKAASKTHMSQPTRPHFGLPWTLPKPRAPGIQTKMIRSDSGKLPFPVDVKGKTKVTLQLGSRQKMNR</sequence>
<evidence type="ECO:0000313" key="3">
    <source>
        <dbReference type="Proteomes" id="UP000310158"/>
    </source>
</evidence>
<dbReference type="EMBL" id="SGPL01000260">
    <property type="protein sequence ID" value="THH14642.1"/>
    <property type="molecule type" value="Genomic_DNA"/>
</dbReference>
<feature type="region of interest" description="Disordered" evidence="1">
    <location>
        <begin position="191"/>
        <end position="338"/>
    </location>
</feature>
<name>A0A4S4LQN0_9AGAM</name>
<feature type="compositionally biased region" description="Low complexity" evidence="1">
    <location>
        <begin position="290"/>
        <end position="315"/>
    </location>
</feature>
<evidence type="ECO:0000313" key="2">
    <source>
        <dbReference type="EMBL" id="THH14642.1"/>
    </source>
</evidence>
<keyword evidence="3" id="KW-1185">Reference proteome</keyword>
<dbReference type="Proteomes" id="UP000310158">
    <property type="component" value="Unassembled WGS sequence"/>
</dbReference>
<comment type="caution">
    <text evidence="2">The sequence shown here is derived from an EMBL/GenBank/DDBJ whole genome shotgun (WGS) entry which is preliminary data.</text>
</comment>
<dbReference type="OrthoDB" id="6105938at2759"/>